<evidence type="ECO:0000313" key="2">
    <source>
        <dbReference type="EMBL" id="EJK68669.1"/>
    </source>
</evidence>
<proteinExistence type="predicted"/>
<feature type="compositionally biased region" description="Polar residues" evidence="1">
    <location>
        <begin position="1"/>
        <end position="14"/>
    </location>
</feature>
<dbReference type="AlphaFoldDB" id="K0SUS7"/>
<name>K0SUS7_THAOC</name>
<accession>K0SUS7</accession>
<dbReference type="Proteomes" id="UP000266841">
    <property type="component" value="Unassembled WGS sequence"/>
</dbReference>
<gene>
    <name evidence="2" type="ORF">THAOC_10130</name>
</gene>
<dbReference type="EMBL" id="AGNL01010997">
    <property type="protein sequence ID" value="EJK68669.1"/>
    <property type="molecule type" value="Genomic_DNA"/>
</dbReference>
<reference evidence="2 3" key="1">
    <citation type="journal article" date="2012" name="Genome Biol.">
        <title>Genome and low-iron response of an oceanic diatom adapted to chronic iron limitation.</title>
        <authorList>
            <person name="Lommer M."/>
            <person name="Specht M."/>
            <person name="Roy A.S."/>
            <person name="Kraemer L."/>
            <person name="Andreson R."/>
            <person name="Gutowska M.A."/>
            <person name="Wolf J."/>
            <person name="Bergner S.V."/>
            <person name="Schilhabel M.B."/>
            <person name="Klostermeier U.C."/>
            <person name="Beiko R.G."/>
            <person name="Rosenstiel P."/>
            <person name="Hippler M."/>
            <person name="Laroche J."/>
        </authorList>
    </citation>
    <scope>NUCLEOTIDE SEQUENCE [LARGE SCALE GENOMIC DNA]</scope>
    <source>
        <strain evidence="2 3">CCMP1005</strain>
    </source>
</reference>
<comment type="caution">
    <text evidence="2">The sequence shown here is derived from an EMBL/GenBank/DDBJ whole genome shotgun (WGS) entry which is preliminary data.</text>
</comment>
<evidence type="ECO:0000256" key="1">
    <source>
        <dbReference type="SAM" id="MobiDB-lite"/>
    </source>
</evidence>
<keyword evidence="3" id="KW-1185">Reference proteome</keyword>
<feature type="region of interest" description="Disordered" evidence="1">
    <location>
        <begin position="1"/>
        <end position="22"/>
    </location>
</feature>
<sequence>MSSRGHMANSTDNASVGGDGMSLAKDDVMAARDGLVAGTQIIPLVAENDVPRAGAFDSRSRGPQGELPTSGQRQSQRSMRVRVRASSLLDPVPGLHRLAGVRVCWPAEAFLVLALG</sequence>
<protein>
    <submittedName>
        <fullName evidence="2">Uncharacterized protein</fullName>
    </submittedName>
</protein>
<organism evidence="2 3">
    <name type="scientific">Thalassiosira oceanica</name>
    <name type="common">Marine diatom</name>
    <dbReference type="NCBI Taxonomy" id="159749"/>
    <lineage>
        <taxon>Eukaryota</taxon>
        <taxon>Sar</taxon>
        <taxon>Stramenopiles</taxon>
        <taxon>Ochrophyta</taxon>
        <taxon>Bacillariophyta</taxon>
        <taxon>Coscinodiscophyceae</taxon>
        <taxon>Thalassiosirophycidae</taxon>
        <taxon>Thalassiosirales</taxon>
        <taxon>Thalassiosiraceae</taxon>
        <taxon>Thalassiosira</taxon>
    </lineage>
</organism>
<evidence type="ECO:0000313" key="3">
    <source>
        <dbReference type="Proteomes" id="UP000266841"/>
    </source>
</evidence>
<feature type="region of interest" description="Disordered" evidence="1">
    <location>
        <begin position="52"/>
        <end position="80"/>
    </location>
</feature>